<comment type="caution">
    <text evidence="1">The sequence shown here is derived from an EMBL/GenBank/DDBJ whole genome shotgun (WGS) entry which is preliminary data.</text>
</comment>
<dbReference type="SUPFAM" id="SSF50494">
    <property type="entry name" value="Trypsin-like serine proteases"/>
    <property type="match status" value="1"/>
</dbReference>
<dbReference type="PANTHER" id="PTHR43019">
    <property type="entry name" value="SERINE ENDOPROTEASE DEGS"/>
    <property type="match status" value="1"/>
</dbReference>
<dbReference type="STRING" id="1801672.A2896_00230"/>
<sequence>MAKNILKILSIFIVGAVGGIFADQILWPYFIERPLFYQYRLEQTPIYVTQKQETTMYVQENFALREAVEKVAKVVVGVKTKTEAREILEGSGLVVTSDGLIVTLASLVPPGSAFSFFVEGQWPNYQILKRDLTNNLALVKLESSRLSTVGFADLEKTKVGERVFLIGTDFSTTTPRAVVNEGIISFFSEDLIKTNIFEDQVVRGSPLFNLEGKAVGLNILDETGRVQTIPINVIRAFIGL</sequence>
<name>A0A1G2EEN6_9BACT</name>
<evidence type="ECO:0000313" key="1">
    <source>
        <dbReference type="EMBL" id="OGZ24263.1"/>
    </source>
</evidence>
<organism evidence="1 2">
    <name type="scientific">Candidatus Nealsonbacteria bacterium RIFCSPLOWO2_01_FULL_43_32</name>
    <dbReference type="NCBI Taxonomy" id="1801672"/>
    <lineage>
        <taxon>Bacteria</taxon>
        <taxon>Candidatus Nealsoniibacteriota</taxon>
    </lineage>
</organism>
<dbReference type="Gene3D" id="2.40.10.120">
    <property type="match status" value="1"/>
</dbReference>
<protein>
    <recommendedName>
        <fullName evidence="3">Serine protease</fullName>
    </recommendedName>
</protein>
<evidence type="ECO:0000313" key="2">
    <source>
        <dbReference type="Proteomes" id="UP000178647"/>
    </source>
</evidence>
<dbReference type="AlphaFoldDB" id="A0A1G2EEN6"/>
<dbReference type="InterPro" id="IPR009003">
    <property type="entry name" value="Peptidase_S1_PA"/>
</dbReference>
<gene>
    <name evidence="1" type="ORF">A2896_00230</name>
</gene>
<reference evidence="1 2" key="1">
    <citation type="journal article" date="2016" name="Nat. Commun.">
        <title>Thousands of microbial genomes shed light on interconnected biogeochemical processes in an aquifer system.</title>
        <authorList>
            <person name="Anantharaman K."/>
            <person name="Brown C.T."/>
            <person name="Hug L.A."/>
            <person name="Sharon I."/>
            <person name="Castelle C.J."/>
            <person name="Probst A.J."/>
            <person name="Thomas B.C."/>
            <person name="Singh A."/>
            <person name="Wilkins M.J."/>
            <person name="Karaoz U."/>
            <person name="Brodie E.L."/>
            <person name="Williams K.H."/>
            <person name="Hubbard S.S."/>
            <person name="Banfield J.F."/>
        </authorList>
    </citation>
    <scope>NUCLEOTIDE SEQUENCE [LARGE SCALE GENOMIC DNA]</scope>
</reference>
<proteinExistence type="predicted"/>
<dbReference type="Pfam" id="PF13365">
    <property type="entry name" value="Trypsin_2"/>
    <property type="match status" value="1"/>
</dbReference>
<dbReference type="PANTHER" id="PTHR43019:SF23">
    <property type="entry name" value="PROTEASE DO-LIKE 5, CHLOROPLASTIC"/>
    <property type="match status" value="1"/>
</dbReference>
<dbReference type="Proteomes" id="UP000178647">
    <property type="component" value="Unassembled WGS sequence"/>
</dbReference>
<dbReference type="EMBL" id="MHMH01000015">
    <property type="protein sequence ID" value="OGZ24263.1"/>
    <property type="molecule type" value="Genomic_DNA"/>
</dbReference>
<evidence type="ECO:0008006" key="3">
    <source>
        <dbReference type="Google" id="ProtNLM"/>
    </source>
</evidence>
<accession>A0A1G2EEN6</accession>